<keyword evidence="2" id="KW-0472">Membrane</keyword>
<dbReference type="InterPro" id="IPR052901">
    <property type="entry name" value="Bact_TGase-like"/>
</dbReference>
<dbReference type="SUPFAM" id="SSF54001">
    <property type="entry name" value="Cysteine proteinases"/>
    <property type="match status" value="1"/>
</dbReference>
<feature type="transmembrane region" description="Helical" evidence="2">
    <location>
        <begin position="115"/>
        <end position="132"/>
    </location>
</feature>
<dbReference type="Pfam" id="PF11992">
    <property type="entry name" value="TgpA_N"/>
    <property type="match status" value="1"/>
</dbReference>
<sequence>MRATDRSAVAVFLAVTLASLTLLPLTQDTSYIPLGVVITLAVTLVGAVVRRIGLGNGVVLGVQALVLLAFVAGIAWSLGGTEGNLLAQVGGLYSSAAEHMRTQAAPMIPHPGVKLLLVSAIGVVAVLTDVLVEGIERPAWAIAPPLTLYLVPALGLNDDLTWWPFVLLALGYAVVLLSEGLTAATRWPRAVGTPDHPQSDQGLHVGYAARAAAMVVVPVLLATVLIGAVLPLPGQLGWGVGAGRGAQGPIQMTDPTLDLKRNLTQPENYTVLSYQTDAPSGSYLRMASLPVFNDAGWQSAGVSLQPGTTLPPPPGLTVEPARERTTEIQVGDFRSEYLPLPYAPRSVGVEGEWAYDPQSMMMLATGQDRVEATRNLSYQVTSLDIEPDGERLSTAEAGAPVDANLTAALPPDLPPEIIDVALERTADASTPALKAAALQEWLRSSDFTYSTEQAQGTTYEQLTDFLVEDRRGYCEQFAGAMAVMARVVGIPSRVSVGFLPGERIAGGFEVRVRDMHAWPELYFEGEGWVRFEPTPAVVTGNAPPWTIAGTNRGGTSTDEGADPSSEPVPSAEESTPPPPSPTPSDSASAPAAPGGGFPWGRVALAGGVLAGVLALMSLPAVLRLRRRRARLDHSGEIVDRVERAWAELRDTARDIGHPWPSGSPRSIGAQVSRGLDAGPGRAMTAMSQLVERARYARSLETHANVTGLTREVLDGMTAPLSWDTKLLAWIWPRSLFTGLSWQLPERLRVWERVRWPEKLTPPWRRS</sequence>
<dbReference type="AlphaFoldDB" id="A0A367YXM8"/>
<name>A0A367YXM8_9ACTN</name>
<dbReference type="RefSeq" id="WP_114125385.1">
    <property type="nucleotide sequence ID" value="NZ_QOUI01000002.1"/>
</dbReference>
<protein>
    <submittedName>
        <fullName evidence="4">Transglutaminase domain-containing protein</fullName>
    </submittedName>
</protein>
<proteinExistence type="predicted"/>
<dbReference type="SMART" id="SM00460">
    <property type="entry name" value="TGc"/>
    <property type="match status" value="1"/>
</dbReference>
<dbReference type="InterPro" id="IPR021878">
    <property type="entry name" value="TgpA_N"/>
</dbReference>
<dbReference type="InterPro" id="IPR002931">
    <property type="entry name" value="Transglutaminase-like"/>
</dbReference>
<gene>
    <name evidence="4" type="ORF">DT076_04110</name>
</gene>
<evidence type="ECO:0000256" key="2">
    <source>
        <dbReference type="SAM" id="Phobius"/>
    </source>
</evidence>
<evidence type="ECO:0000313" key="4">
    <source>
        <dbReference type="EMBL" id="RCK70614.1"/>
    </source>
</evidence>
<feature type="transmembrane region" description="Helical" evidence="2">
    <location>
        <begin position="7"/>
        <end position="25"/>
    </location>
</feature>
<organism evidence="4 5">
    <name type="scientific">Desertihabitans brevis</name>
    <dbReference type="NCBI Taxonomy" id="2268447"/>
    <lineage>
        <taxon>Bacteria</taxon>
        <taxon>Bacillati</taxon>
        <taxon>Actinomycetota</taxon>
        <taxon>Actinomycetes</taxon>
        <taxon>Propionibacteriales</taxon>
        <taxon>Propionibacteriaceae</taxon>
        <taxon>Desertihabitans</taxon>
    </lineage>
</organism>
<evidence type="ECO:0000256" key="1">
    <source>
        <dbReference type="SAM" id="MobiDB-lite"/>
    </source>
</evidence>
<dbReference type="InterPro" id="IPR038765">
    <property type="entry name" value="Papain-like_cys_pep_sf"/>
</dbReference>
<evidence type="ECO:0000313" key="5">
    <source>
        <dbReference type="Proteomes" id="UP000252770"/>
    </source>
</evidence>
<comment type="caution">
    <text evidence="4">The sequence shown here is derived from an EMBL/GenBank/DDBJ whole genome shotgun (WGS) entry which is preliminary data.</text>
</comment>
<accession>A0A367YXM8</accession>
<feature type="region of interest" description="Disordered" evidence="1">
    <location>
        <begin position="540"/>
        <end position="593"/>
    </location>
</feature>
<dbReference type="Proteomes" id="UP000252770">
    <property type="component" value="Unassembled WGS sequence"/>
</dbReference>
<dbReference type="PANTHER" id="PTHR42736">
    <property type="entry name" value="PROTEIN-GLUTAMINE GAMMA-GLUTAMYLTRANSFERASE"/>
    <property type="match status" value="1"/>
</dbReference>
<feature type="transmembrane region" description="Helical" evidence="2">
    <location>
        <begin position="602"/>
        <end position="622"/>
    </location>
</feature>
<reference evidence="4 5" key="1">
    <citation type="submission" date="2018-07" db="EMBL/GenBank/DDBJ databases">
        <title>Desertimonas flava gen. nov. sp. nov.</title>
        <authorList>
            <person name="Liu S."/>
        </authorList>
    </citation>
    <scope>NUCLEOTIDE SEQUENCE [LARGE SCALE GENOMIC DNA]</scope>
    <source>
        <strain evidence="4 5">16Sb5-5</strain>
    </source>
</reference>
<dbReference type="PANTHER" id="PTHR42736:SF1">
    <property type="entry name" value="PROTEIN-GLUTAMINE GAMMA-GLUTAMYLTRANSFERASE"/>
    <property type="match status" value="1"/>
</dbReference>
<dbReference type="Pfam" id="PF01841">
    <property type="entry name" value="Transglut_core"/>
    <property type="match status" value="1"/>
</dbReference>
<feature type="domain" description="Transglutaminase-like" evidence="3">
    <location>
        <begin position="466"/>
        <end position="535"/>
    </location>
</feature>
<feature type="transmembrane region" description="Helical" evidence="2">
    <location>
        <begin position="31"/>
        <end position="49"/>
    </location>
</feature>
<feature type="transmembrane region" description="Helical" evidence="2">
    <location>
        <begin position="58"/>
        <end position="78"/>
    </location>
</feature>
<feature type="transmembrane region" description="Helical" evidence="2">
    <location>
        <begin position="205"/>
        <end position="230"/>
    </location>
</feature>
<feature type="compositionally biased region" description="Low complexity" evidence="1">
    <location>
        <begin position="583"/>
        <end position="592"/>
    </location>
</feature>
<dbReference type="EMBL" id="QOUI01000002">
    <property type="protein sequence ID" value="RCK70614.1"/>
    <property type="molecule type" value="Genomic_DNA"/>
</dbReference>
<keyword evidence="2" id="KW-1133">Transmembrane helix</keyword>
<feature type="compositionally biased region" description="Low complexity" evidence="1">
    <location>
        <begin position="562"/>
        <end position="574"/>
    </location>
</feature>
<feature type="transmembrane region" description="Helical" evidence="2">
    <location>
        <begin position="139"/>
        <end position="156"/>
    </location>
</feature>
<dbReference type="Gene3D" id="3.10.620.30">
    <property type="match status" value="1"/>
</dbReference>
<feature type="transmembrane region" description="Helical" evidence="2">
    <location>
        <begin position="162"/>
        <end position="184"/>
    </location>
</feature>
<keyword evidence="2" id="KW-0812">Transmembrane</keyword>
<keyword evidence="5" id="KW-1185">Reference proteome</keyword>
<evidence type="ECO:0000259" key="3">
    <source>
        <dbReference type="SMART" id="SM00460"/>
    </source>
</evidence>